<protein>
    <submittedName>
        <fullName evidence="3">Uncharacterized protein</fullName>
    </submittedName>
</protein>
<dbReference type="Gene3D" id="3.40.50.720">
    <property type="entry name" value="NAD(P)-binding Rossmann-like Domain"/>
    <property type="match status" value="1"/>
</dbReference>
<dbReference type="AlphaFoldDB" id="A0A7S4E6S8"/>
<proteinExistence type="inferred from homology"/>
<dbReference type="PANTHER" id="PTHR42760">
    <property type="entry name" value="SHORT-CHAIN DEHYDROGENASES/REDUCTASES FAMILY MEMBER"/>
    <property type="match status" value="1"/>
</dbReference>
<dbReference type="PROSITE" id="PS00061">
    <property type="entry name" value="ADH_SHORT"/>
    <property type="match status" value="1"/>
</dbReference>
<dbReference type="CDD" id="cd05233">
    <property type="entry name" value="SDR_c"/>
    <property type="match status" value="1"/>
</dbReference>
<dbReference type="PRINTS" id="PR00081">
    <property type="entry name" value="GDHRDH"/>
</dbReference>
<accession>A0A7S4E6S8</accession>
<dbReference type="InterPro" id="IPR036291">
    <property type="entry name" value="NAD(P)-bd_dom_sf"/>
</dbReference>
<organism evidence="3">
    <name type="scientific">Pelagomonas calceolata</name>
    <dbReference type="NCBI Taxonomy" id="35677"/>
    <lineage>
        <taxon>Eukaryota</taxon>
        <taxon>Sar</taxon>
        <taxon>Stramenopiles</taxon>
        <taxon>Ochrophyta</taxon>
        <taxon>Pelagophyceae</taxon>
        <taxon>Pelagomonadales</taxon>
        <taxon>Pelagomonadaceae</taxon>
        <taxon>Pelagomonas</taxon>
    </lineage>
</organism>
<dbReference type="SUPFAM" id="SSF51735">
    <property type="entry name" value="NAD(P)-binding Rossmann-fold domains"/>
    <property type="match status" value="1"/>
</dbReference>
<dbReference type="PRINTS" id="PR00080">
    <property type="entry name" value="SDRFAMILY"/>
</dbReference>
<dbReference type="GO" id="GO:0016616">
    <property type="term" value="F:oxidoreductase activity, acting on the CH-OH group of donors, NAD or NADP as acceptor"/>
    <property type="evidence" value="ECO:0007669"/>
    <property type="project" value="TreeGrafter"/>
</dbReference>
<evidence type="ECO:0000256" key="2">
    <source>
        <dbReference type="SAM" id="MobiDB-lite"/>
    </source>
</evidence>
<dbReference type="FunFam" id="3.40.50.720:FF:000084">
    <property type="entry name" value="Short-chain dehydrogenase reductase"/>
    <property type="match status" value="1"/>
</dbReference>
<evidence type="ECO:0000313" key="3">
    <source>
        <dbReference type="EMBL" id="CAE0694225.1"/>
    </source>
</evidence>
<feature type="region of interest" description="Disordered" evidence="2">
    <location>
        <begin position="1"/>
        <end position="22"/>
    </location>
</feature>
<dbReference type="Pfam" id="PF13561">
    <property type="entry name" value="adh_short_C2"/>
    <property type="match status" value="1"/>
</dbReference>
<dbReference type="EMBL" id="HBIW01011294">
    <property type="protein sequence ID" value="CAE0694225.1"/>
    <property type="molecule type" value="Transcribed_RNA"/>
</dbReference>
<dbReference type="InterPro" id="IPR002347">
    <property type="entry name" value="SDR_fam"/>
</dbReference>
<comment type="similarity">
    <text evidence="1">Belongs to the short-chain dehydrogenases/reductases (SDR) family.</text>
</comment>
<feature type="compositionally biased region" description="Polar residues" evidence="2">
    <location>
        <begin position="1"/>
        <end position="12"/>
    </location>
</feature>
<name>A0A7S4E6S8_9STRA</name>
<sequence>MAAMQQQPLSKTTDGRPPLSTLRVDKSLEGKAVIITGGTSGLGRCIAIACARAGARGILVTGRNATRGGETLDTIAREVVAAHGPSGVPSCEICARAFVAVDLADGEAAAKKIMDAAVAEFGSVDLLVNSAAACFPRGDLETTTPELWDEMMATNVKAPFLLTQALARHLKQRRARGAVVNIGSCAAHGGAPFILAYSCSKAALACFTKNTAAELRPHGIRVNQVNMGWCLTDAEDRGQSATNRFWLAEADAASPSGRILRPEDTAASVVHLLSESASMVTGAILDISPDMLPGIMSGETCC</sequence>
<dbReference type="InterPro" id="IPR020904">
    <property type="entry name" value="Sc_DH/Rdtase_CS"/>
</dbReference>
<gene>
    <name evidence="3" type="ORF">PCAL00307_LOCUS9661</name>
</gene>
<reference evidence="3" key="1">
    <citation type="submission" date="2021-01" db="EMBL/GenBank/DDBJ databases">
        <authorList>
            <person name="Corre E."/>
            <person name="Pelletier E."/>
            <person name="Niang G."/>
            <person name="Scheremetjew M."/>
            <person name="Finn R."/>
            <person name="Kale V."/>
            <person name="Holt S."/>
            <person name="Cochrane G."/>
            <person name="Meng A."/>
            <person name="Brown T."/>
            <person name="Cohen L."/>
        </authorList>
    </citation>
    <scope>NUCLEOTIDE SEQUENCE</scope>
    <source>
        <strain evidence="3">CCMP1756</strain>
    </source>
</reference>
<evidence type="ECO:0000256" key="1">
    <source>
        <dbReference type="ARBA" id="ARBA00006484"/>
    </source>
</evidence>